<feature type="region of interest" description="Disordered" evidence="1">
    <location>
        <begin position="79"/>
        <end position="126"/>
    </location>
</feature>
<dbReference type="Proteomes" id="UP000823749">
    <property type="component" value="Chromosome 8"/>
</dbReference>
<keyword evidence="3" id="KW-1185">Reference proteome</keyword>
<protein>
    <submittedName>
        <fullName evidence="2">Uncharacterized protein</fullName>
    </submittedName>
</protein>
<dbReference type="EMBL" id="JACTNZ010000008">
    <property type="protein sequence ID" value="KAG5535413.1"/>
    <property type="molecule type" value="Genomic_DNA"/>
</dbReference>
<proteinExistence type="predicted"/>
<feature type="compositionally biased region" description="Acidic residues" evidence="1">
    <location>
        <begin position="80"/>
        <end position="94"/>
    </location>
</feature>
<gene>
    <name evidence="2" type="ORF">RHGRI_023245</name>
</gene>
<comment type="caution">
    <text evidence="2">The sequence shown here is derived from an EMBL/GenBank/DDBJ whole genome shotgun (WGS) entry which is preliminary data.</text>
</comment>
<accession>A0AAV6J4K2</accession>
<dbReference type="AlphaFoldDB" id="A0AAV6J4K2"/>
<feature type="compositionally biased region" description="Basic and acidic residues" evidence="1">
    <location>
        <begin position="101"/>
        <end position="110"/>
    </location>
</feature>
<feature type="compositionally biased region" description="Acidic residues" evidence="1">
    <location>
        <begin position="115"/>
        <end position="126"/>
    </location>
</feature>
<sequence length="126" mass="14123">MSHPSLKAGPSRPKAKKGAERKEQWNEIIAGSCEATRAAQARIEANLRRRKRKEGKIMRYLKYCAAKLGVFTNDPYVPIVEDEQPTTSEEDEEAAGLTEPLRNDSRKEKGVCVASDEEDVEESESE</sequence>
<evidence type="ECO:0000313" key="2">
    <source>
        <dbReference type="EMBL" id="KAG5535413.1"/>
    </source>
</evidence>
<reference evidence="2" key="1">
    <citation type="submission" date="2020-08" db="EMBL/GenBank/DDBJ databases">
        <title>Plant Genome Project.</title>
        <authorList>
            <person name="Zhang R.-G."/>
        </authorList>
    </citation>
    <scope>NUCLEOTIDE SEQUENCE</scope>
    <source>
        <strain evidence="2">WSP0</strain>
        <tissue evidence="2">Leaf</tissue>
    </source>
</reference>
<evidence type="ECO:0000313" key="3">
    <source>
        <dbReference type="Proteomes" id="UP000823749"/>
    </source>
</evidence>
<name>A0AAV6J4K2_9ERIC</name>
<feature type="region of interest" description="Disordered" evidence="1">
    <location>
        <begin position="1"/>
        <end position="23"/>
    </location>
</feature>
<evidence type="ECO:0000256" key="1">
    <source>
        <dbReference type="SAM" id="MobiDB-lite"/>
    </source>
</evidence>
<organism evidence="2 3">
    <name type="scientific">Rhododendron griersonianum</name>
    <dbReference type="NCBI Taxonomy" id="479676"/>
    <lineage>
        <taxon>Eukaryota</taxon>
        <taxon>Viridiplantae</taxon>
        <taxon>Streptophyta</taxon>
        <taxon>Embryophyta</taxon>
        <taxon>Tracheophyta</taxon>
        <taxon>Spermatophyta</taxon>
        <taxon>Magnoliopsida</taxon>
        <taxon>eudicotyledons</taxon>
        <taxon>Gunneridae</taxon>
        <taxon>Pentapetalae</taxon>
        <taxon>asterids</taxon>
        <taxon>Ericales</taxon>
        <taxon>Ericaceae</taxon>
        <taxon>Ericoideae</taxon>
        <taxon>Rhodoreae</taxon>
        <taxon>Rhododendron</taxon>
    </lineage>
</organism>